<gene>
    <name evidence="2" type="ORF">SAMN04487989_10222</name>
</gene>
<reference evidence="3" key="1">
    <citation type="submission" date="2016-10" db="EMBL/GenBank/DDBJ databases">
        <authorList>
            <person name="Varghese N."/>
            <person name="Submissions S."/>
        </authorList>
    </citation>
    <scope>NUCLEOTIDE SEQUENCE [LARGE SCALE GENOMIC DNA]</scope>
    <source>
        <strain evidence="3">DSM 23925</strain>
    </source>
</reference>
<keyword evidence="3" id="KW-1185">Reference proteome</keyword>
<sequence length="108" mass="12562">MRQAQVIYKKEAAGLLTQLDDGSFVFTYNDQWFHDTNKPAISLTLPKIQQEYKSTYLFPFFYNMLPEGSNKQTVCFENRIDTKDHFGILITTARYDTIGAIQIKKLDI</sequence>
<dbReference type="GO" id="GO:0016301">
    <property type="term" value="F:kinase activity"/>
    <property type="evidence" value="ECO:0007669"/>
    <property type="project" value="UniProtKB-KW"/>
</dbReference>
<proteinExistence type="predicted"/>
<evidence type="ECO:0000313" key="2">
    <source>
        <dbReference type="EMBL" id="SFN61333.1"/>
    </source>
</evidence>
<dbReference type="STRING" id="649333.SAMN04487989_10222"/>
<name>A0A1I5AFV5_9FLAO</name>
<dbReference type="NCBIfam" id="TIGR03071">
    <property type="entry name" value="couple_hipA"/>
    <property type="match status" value="1"/>
</dbReference>
<protein>
    <submittedName>
        <fullName evidence="2">Serine/threonine-protein kinase HipA</fullName>
    </submittedName>
</protein>
<dbReference type="Proteomes" id="UP000198705">
    <property type="component" value="Unassembled WGS sequence"/>
</dbReference>
<evidence type="ECO:0000313" key="3">
    <source>
        <dbReference type="Proteomes" id="UP000198705"/>
    </source>
</evidence>
<dbReference type="InterPro" id="IPR017508">
    <property type="entry name" value="HipA_N1"/>
</dbReference>
<dbReference type="AlphaFoldDB" id="A0A1I5AFV5"/>
<feature type="domain" description="HipA N-terminal subdomain 1" evidence="1">
    <location>
        <begin position="5"/>
        <end position="103"/>
    </location>
</feature>
<keyword evidence="2" id="KW-0418">Kinase</keyword>
<dbReference type="OrthoDB" id="196808at2"/>
<dbReference type="RefSeq" id="WP_092206821.1">
    <property type="nucleotide sequence ID" value="NZ_FOVN01000002.1"/>
</dbReference>
<accession>A0A1I5AFV5</accession>
<keyword evidence="2" id="KW-0808">Transferase</keyword>
<dbReference type="Pfam" id="PF13657">
    <property type="entry name" value="Couple_hipA"/>
    <property type="match status" value="1"/>
</dbReference>
<evidence type="ECO:0000259" key="1">
    <source>
        <dbReference type="Pfam" id="PF13657"/>
    </source>
</evidence>
<organism evidence="2 3">
    <name type="scientific">Bizionia echini</name>
    <dbReference type="NCBI Taxonomy" id="649333"/>
    <lineage>
        <taxon>Bacteria</taxon>
        <taxon>Pseudomonadati</taxon>
        <taxon>Bacteroidota</taxon>
        <taxon>Flavobacteriia</taxon>
        <taxon>Flavobacteriales</taxon>
        <taxon>Flavobacteriaceae</taxon>
        <taxon>Bizionia</taxon>
    </lineage>
</organism>
<dbReference type="EMBL" id="FOVN01000002">
    <property type="protein sequence ID" value="SFN61333.1"/>
    <property type="molecule type" value="Genomic_DNA"/>
</dbReference>